<reference evidence="4 5" key="2">
    <citation type="submission" date="2016-08" db="EMBL/GenBank/DDBJ databases">
        <title>Pervasive Adenine N6-methylation of Active Genes in Fungi.</title>
        <authorList>
            <consortium name="DOE Joint Genome Institute"/>
            <person name="Mondo S.J."/>
            <person name="Dannebaum R.O."/>
            <person name="Kuo R.C."/>
            <person name="Labutti K."/>
            <person name="Haridas S."/>
            <person name="Kuo A."/>
            <person name="Salamov A."/>
            <person name="Ahrendt S.R."/>
            <person name="Lipzen A."/>
            <person name="Sullivan W."/>
            <person name="Andreopoulos W.B."/>
            <person name="Clum A."/>
            <person name="Lindquist E."/>
            <person name="Daum C."/>
            <person name="Ramamoorthy G.K."/>
            <person name="Gryganskyi A."/>
            <person name="Culley D."/>
            <person name="Magnuson J.K."/>
            <person name="James T.Y."/>
            <person name="O'Malley M.A."/>
            <person name="Stajich J.E."/>
            <person name="Spatafora J.W."/>
            <person name="Visel A."/>
            <person name="Grigoriev I.V."/>
        </authorList>
    </citation>
    <scope>NUCLEOTIDE SEQUENCE [LARGE SCALE GENOMIC DNA]</scope>
    <source>
        <strain evidence="4 5">S4</strain>
    </source>
</reference>
<gene>
    <name evidence="4" type="ORF">BCR32DRAFT_325500</name>
</gene>
<organism evidence="4 5">
    <name type="scientific">Anaeromyces robustus</name>
    <dbReference type="NCBI Taxonomy" id="1754192"/>
    <lineage>
        <taxon>Eukaryota</taxon>
        <taxon>Fungi</taxon>
        <taxon>Fungi incertae sedis</taxon>
        <taxon>Chytridiomycota</taxon>
        <taxon>Chytridiomycota incertae sedis</taxon>
        <taxon>Neocallimastigomycetes</taxon>
        <taxon>Neocallimastigales</taxon>
        <taxon>Neocallimastigaceae</taxon>
        <taxon>Anaeromyces</taxon>
    </lineage>
</organism>
<dbReference type="Pfam" id="PF00583">
    <property type="entry name" value="Acetyltransf_1"/>
    <property type="match status" value="1"/>
</dbReference>
<dbReference type="SUPFAM" id="SSF55729">
    <property type="entry name" value="Acyl-CoA N-acyltransferases (Nat)"/>
    <property type="match status" value="1"/>
</dbReference>
<dbReference type="Proteomes" id="UP000193944">
    <property type="component" value="Unassembled WGS sequence"/>
</dbReference>
<dbReference type="OrthoDB" id="30840at2759"/>
<accession>A0A1Y1XHX1</accession>
<dbReference type="CDD" id="cd04301">
    <property type="entry name" value="NAT_SF"/>
    <property type="match status" value="1"/>
</dbReference>
<evidence type="ECO:0000256" key="1">
    <source>
        <dbReference type="ARBA" id="ARBA00022679"/>
    </source>
</evidence>
<evidence type="ECO:0000256" key="2">
    <source>
        <dbReference type="ARBA" id="ARBA00023315"/>
    </source>
</evidence>
<dbReference type="STRING" id="1754192.A0A1Y1XHX1"/>
<dbReference type="PANTHER" id="PTHR10908:SF0">
    <property type="entry name" value="SEROTONIN N-ACETYLTRANSFERASE"/>
    <property type="match status" value="1"/>
</dbReference>
<dbReference type="GO" id="GO:0008080">
    <property type="term" value="F:N-acetyltransferase activity"/>
    <property type="evidence" value="ECO:0007669"/>
    <property type="project" value="UniProtKB-ARBA"/>
</dbReference>
<dbReference type="PANTHER" id="PTHR10908">
    <property type="entry name" value="SEROTONIN N-ACETYLTRANSFERASE"/>
    <property type="match status" value="1"/>
</dbReference>
<keyword evidence="2" id="KW-0012">Acyltransferase</keyword>
<name>A0A1Y1XHX1_9FUNG</name>
<dbReference type="PROSITE" id="PS51186">
    <property type="entry name" value="GNAT"/>
    <property type="match status" value="1"/>
</dbReference>
<evidence type="ECO:0000259" key="3">
    <source>
        <dbReference type="PROSITE" id="PS51186"/>
    </source>
</evidence>
<feature type="domain" description="N-acetyltransferase" evidence="3">
    <location>
        <begin position="18"/>
        <end position="178"/>
    </location>
</feature>
<keyword evidence="1 4" id="KW-0808">Transferase</keyword>
<evidence type="ECO:0000313" key="5">
    <source>
        <dbReference type="Proteomes" id="UP000193944"/>
    </source>
</evidence>
<dbReference type="InterPro" id="IPR051635">
    <property type="entry name" value="SNAT-like"/>
</dbReference>
<reference evidence="4 5" key="1">
    <citation type="submission" date="2016-08" db="EMBL/GenBank/DDBJ databases">
        <title>A Parts List for Fungal Cellulosomes Revealed by Comparative Genomics.</title>
        <authorList>
            <consortium name="DOE Joint Genome Institute"/>
            <person name="Haitjema C.H."/>
            <person name="Gilmore S.P."/>
            <person name="Henske J.K."/>
            <person name="Solomon K.V."/>
            <person name="De Groot R."/>
            <person name="Kuo A."/>
            <person name="Mondo S.J."/>
            <person name="Salamov A.A."/>
            <person name="Labutti K."/>
            <person name="Zhao Z."/>
            <person name="Chiniquy J."/>
            <person name="Barry K."/>
            <person name="Brewer H.M."/>
            <person name="Purvine S.O."/>
            <person name="Wright A.T."/>
            <person name="Boxma B."/>
            <person name="Van Alen T."/>
            <person name="Hackstein J.H."/>
            <person name="Baker S.E."/>
            <person name="Grigoriev I.V."/>
            <person name="O'Malley M.A."/>
        </authorList>
    </citation>
    <scope>NUCLEOTIDE SEQUENCE [LARGE SCALE GENOMIC DNA]</scope>
    <source>
        <strain evidence="4 5">S4</strain>
    </source>
</reference>
<evidence type="ECO:0000313" key="4">
    <source>
        <dbReference type="EMBL" id="ORX85345.1"/>
    </source>
</evidence>
<dbReference type="InterPro" id="IPR016181">
    <property type="entry name" value="Acyl_CoA_acyltransferase"/>
</dbReference>
<dbReference type="InterPro" id="IPR000182">
    <property type="entry name" value="GNAT_dom"/>
</dbReference>
<proteinExistence type="predicted"/>
<dbReference type="AlphaFoldDB" id="A0A1Y1XHX1"/>
<sequence>MCEKEKFQVTVNNKNVDVIIRLAENENDLEQIINIENICFPPAEAAKREDFIDRYKAFKENFVVAEVDNTLIGFVNGNTTDKPELPDELYHDVSLHKPDGDYQTVFGLDVIPEYRHQGVAGHLMEYLIKLSKLRGKKGMVLTCKDHLIHFYEKFGFKHQGVSNSTHGGSVWNDMVYIF</sequence>
<dbReference type="EMBL" id="MCFG01000037">
    <property type="protein sequence ID" value="ORX85345.1"/>
    <property type="molecule type" value="Genomic_DNA"/>
</dbReference>
<keyword evidence="5" id="KW-1185">Reference proteome</keyword>
<dbReference type="Gene3D" id="3.40.630.30">
    <property type="match status" value="1"/>
</dbReference>
<comment type="caution">
    <text evidence="4">The sequence shown here is derived from an EMBL/GenBank/DDBJ whole genome shotgun (WGS) entry which is preliminary data.</text>
</comment>
<protein>
    <submittedName>
        <fullName evidence="4">NH2-acetyltransferase</fullName>
    </submittedName>
</protein>